<dbReference type="EMBL" id="MLQM01000087">
    <property type="protein sequence ID" value="OHV02514.1"/>
    <property type="molecule type" value="Genomic_DNA"/>
</dbReference>
<dbReference type="GO" id="GO:0016491">
    <property type="term" value="F:oxidoreductase activity"/>
    <property type="evidence" value="ECO:0007669"/>
    <property type="project" value="UniProtKB-KW"/>
</dbReference>
<gene>
    <name evidence="4" type="ORF">BKN37_15815</name>
</gene>
<dbReference type="Pfam" id="PF13561">
    <property type="entry name" value="adh_short_C2"/>
    <property type="match status" value="1"/>
</dbReference>
<dbReference type="PANTHER" id="PTHR24321:SF8">
    <property type="entry name" value="ESTRADIOL 17-BETA-DEHYDROGENASE 8-RELATED"/>
    <property type="match status" value="1"/>
</dbReference>
<dbReference type="SUPFAM" id="SSF51735">
    <property type="entry name" value="NAD(P)-binding Rossmann-fold domains"/>
    <property type="match status" value="1"/>
</dbReference>
<comment type="similarity">
    <text evidence="1">Belongs to the short-chain dehydrogenases/reductases (SDR) family.</text>
</comment>
<dbReference type="FunFam" id="3.40.50.720:FF:000084">
    <property type="entry name" value="Short-chain dehydrogenase reductase"/>
    <property type="match status" value="1"/>
</dbReference>
<evidence type="ECO:0000313" key="4">
    <source>
        <dbReference type="EMBL" id="OHV02514.1"/>
    </source>
</evidence>
<proteinExistence type="inferred from homology"/>
<dbReference type="InterPro" id="IPR020904">
    <property type="entry name" value="Sc_DH/Rdtase_CS"/>
</dbReference>
<dbReference type="PANTHER" id="PTHR24321">
    <property type="entry name" value="DEHYDROGENASES, SHORT CHAIN"/>
    <property type="match status" value="1"/>
</dbReference>
<keyword evidence="5" id="KW-1185">Reference proteome</keyword>
<dbReference type="AlphaFoldDB" id="A0A1S1NH22"/>
<reference evidence="4 5" key="1">
    <citation type="submission" date="2016-10" db="EMBL/GenBank/DDBJ databases">
        <title>Genome sequence of Mycobacterium talmonii.</title>
        <authorList>
            <person name="Greninger A.L."/>
            <person name="Elliott B."/>
            <person name="Vasireddy S."/>
            <person name="Vasireddy R."/>
        </authorList>
    </citation>
    <scope>NUCLEOTIDE SEQUENCE [LARGE SCALE GENOMIC DNA]</scope>
    <source>
        <strain evidence="5">NE-TNMC-100812</strain>
    </source>
</reference>
<keyword evidence="2" id="KW-0560">Oxidoreductase</keyword>
<sequence>MALADLTGKVAIVTGAARGQGAAEARLFAALGAHVVLTDVLVDEGRRVADDLGARFVRHDVGDEHGWAAVVEEAVTGYGRVDVLVNNAAICHVHPLVEQEVDGFEDMLRVNLIGPFLGTKAVTAPMTAAGGGSIINVSSQAGLQGLAGYSAYGASKWGLRGMSKVAAIELGPLGIRVNSVHPGMIDTPMVAHLAVQRGPGGHPGAPLTRVGTPQEVAEVVAFLASDASSYITGAELAVDGGASAGRIPTPIPWRARGGPGAPARRDRR</sequence>
<dbReference type="RefSeq" id="WP_071027509.1">
    <property type="nucleotide sequence ID" value="NZ_MLQM01000087.1"/>
</dbReference>
<evidence type="ECO:0000256" key="2">
    <source>
        <dbReference type="ARBA" id="ARBA00023002"/>
    </source>
</evidence>
<dbReference type="PRINTS" id="PR00081">
    <property type="entry name" value="GDHRDH"/>
</dbReference>
<protein>
    <submittedName>
        <fullName evidence="4">3-alpha-hydroxysteroid dehydrogenase</fullName>
    </submittedName>
</protein>
<comment type="caution">
    <text evidence="4">The sequence shown here is derived from an EMBL/GenBank/DDBJ whole genome shotgun (WGS) entry which is preliminary data.</text>
</comment>
<dbReference type="InterPro" id="IPR036291">
    <property type="entry name" value="NAD(P)-bd_dom_sf"/>
</dbReference>
<dbReference type="Gene3D" id="3.40.50.720">
    <property type="entry name" value="NAD(P)-binding Rossmann-like Domain"/>
    <property type="match status" value="1"/>
</dbReference>
<dbReference type="NCBIfam" id="NF005559">
    <property type="entry name" value="PRK07231.1"/>
    <property type="match status" value="1"/>
</dbReference>
<dbReference type="InterPro" id="IPR002347">
    <property type="entry name" value="SDR_fam"/>
</dbReference>
<dbReference type="Proteomes" id="UP000179734">
    <property type="component" value="Unassembled WGS sequence"/>
</dbReference>
<name>A0A1S1NH22_9MYCO</name>
<dbReference type="PROSITE" id="PS00061">
    <property type="entry name" value="ADH_SHORT"/>
    <property type="match status" value="1"/>
</dbReference>
<accession>A0A1S1NH22</accession>
<feature type="region of interest" description="Disordered" evidence="3">
    <location>
        <begin position="245"/>
        <end position="268"/>
    </location>
</feature>
<organism evidence="4 5">
    <name type="scientific">Mycobacterium talmoniae</name>
    <dbReference type="NCBI Taxonomy" id="1858794"/>
    <lineage>
        <taxon>Bacteria</taxon>
        <taxon>Bacillati</taxon>
        <taxon>Actinomycetota</taxon>
        <taxon>Actinomycetes</taxon>
        <taxon>Mycobacteriales</taxon>
        <taxon>Mycobacteriaceae</taxon>
        <taxon>Mycobacterium</taxon>
    </lineage>
</organism>
<evidence type="ECO:0000313" key="5">
    <source>
        <dbReference type="Proteomes" id="UP000179734"/>
    </source>
</evidence>
<evidence type="ECO:0000256" key="3">
    <source>
        <dbReference type="SAM" id="MobiDB-lite"/>
    </source>
</evidence>
<dbReference type="PRINTS" id="PR00080">
    <property type="entry name" value="SDRFAMILY"/>
</dbReference>
<evidence type="ECO:0000256" key="1">
    <source>
        <dbReference type="ARBA" id="ARBA00006484"/>
    </source>
</evidence>